<proteinExistence type="predicted"/>
<comment type="caution">
    <text evidence="2">The sequence shown here is derived from an EMBL/GenBank/DDBJ whole genome shotgun (WGS) entry which is preliminary data.</text>
</comment>
<dbReference type="CDD" id="cd00719">
    <property type="entry name" value="GIY-YIG_SF"/>
    <property type="match status" value="1"/>
</dbReference>
<feature type="domain" description="GIY-YIG" evidence="1">
    <location>
        <begin position="59"/>
        <end position="143"/>
    </location>
</feature>
<dbReference type="Proteomes" id="UP000592181">
    <property type="component" value="Unassembled WGS sequence"/>
</dbReference>
<dbReference type="EMBL" id="JACBZX010000001">
    <property type="protein sequence ID" value="NYG36719.1"/>
    <property type="molecule type" value="Genomic_DNA"/>
</dbReference>
<dbReference type="PROSITE" id="PS50164">
    <property type="entry name" value="GIY_YIG"/>
    <property type="match status" value="1"/>
</dbReference>
<name>A0A852X1H2_9MICO</name>
<dbReference type="Pfam" id="PF01541">
    <property type="entry name" value="GIY-YIG"/>
    <property type="match status" value="1"/>
</dbReference>
<evidence type="ECO:0000313" key="2">
    <source>
        <dbReference type="EMBL" id="NYG36719.1"/>
    </source>
</evidence>
<organism evidence="2 3">
    <name type="scientific">Janibacter alkaliphilus</name>
    <dbReference type="NCBI Taxonomy" id="1069963"/>
    <lineage>
        <taxon>Bacteria</taxon>
        <taxon>Bacillati</taxon>
        <taxon>Actinomycetota</taxon>
        <taxon>Actinomycetes</taxon>
        <taxon>Micrococcales</taxon>
        <taxon>Intrasporangiaceae</taxon>
        <taxon>Janibacter</taxon>
    </lineage>
</organism>
<dbReference type="AlphaFoldDB" id="A0A852X1H2"/>
<gene>
    <name evidence="2" type="ORF">BJY28_001188</name>
</gene>
<dbReference type="InterPro" id="IPR000305">
    <property type="entry name" value="GIY-YIG_endonuc"/>
</dbReference>
<reference evidence="2 3" key="1">
    <citation type="submission" date="2020-07" db="EMBL/GenBank/DDBJ databases">
        <title>Sequencing the genomes of 1000 actinobacteria strains.</title>
        <authorList>
            <person name="Klenk H.-P."/>
        </authorList>
    </citation>
    <scope>NUCLEOTIDE SEQUENCE [LARGE SCALE GENOMIC DNA]</scope>
    <source>
        <strain evidence="2 3">DSM 24723</strain>
    </source>
</reference>
<sequence length="194" mass="22432">MADALETQQRSKSGFIRSYGMFWDAAEVDWRGEETRPHKELLGRIGQRNPRLQVANFWKQRGIYVLYNDHGPYYVGKTVGGGMTLGKRLSQHYLGLNGSPHRGKWTRFSWFGWHGTLKSTDERGLQNLRALPKKLLTDSTHTVHDIESLLICTLGTIHVGNAREEAFTAAARWEQIWHHERDHYLTKVESRLYA</sequence>
<evidence type="ECO:0000259" key="1">
    <source>
        <dbReference type="PROSITE" id="PS50164"/>
    </source>
</evidence>
<protein>
    <recommendedName>
        <fullName evidence="1">GIY-YIG domain-containing protein</fullName>
    </recommendedName>
</protein>
<keyword evidence="3" id="KW-1185">Reference proteome</keyword>
<dbReference type="RefSeq" id="WP_179462178.1">
    <property type="nucleotide sequence ID" value="NZ_JACBZX010000001.1"/>
</dbReference>
<accession>A0A852X1H2</accession>
<dbReference type="SUPFAM" id="SSF82771">
    <property type="entry name" value="GIY-YIG endonuclease"/>
    <property type="match status" value="1"/>
</dbReference>
<dbReference type="InterPro" id="IPR035901">
    <property type="entry name" value="GIY-YIG_endonuc_sf"/>
</dbReference>
<evidence type="ECO:0000313" key="3">
    <source>
        <dbReference type="Proteomes" id="UP000592181"/>
    </source>
</evidence>